<dbReference type="PANTHER" id="PTHR11280:SF5">
    <property type="entry name" value="GLUCOSAMINE-6-PHOSPHATE ISOMERASE"/>
    <property type="match status" value="1"/>
</dbReference>
<accession>A0A2L2BP70</accession>
<dbReference type="GO" id="GO:0019262">
    <property type="term" value="P:N-acetylneuraminate catabolic process"/>
    <property type="evidence" value="ECO:0007669"/>
    <property type="project" value="TreeGrafter"/>
</dbReference>
<dbReference type="Proteomes" id="UP000243077">
    <property type="component" value="Chromosome"/>
</dbReference>
<dbReference type="EC" id="3.5.99.6" evidence="4"/>
<evidence type="ECO:0000256" key="2">
    <source>
        <dbReference type="ARBA" id="ARBA00023277"/>
    </source>
</evidence>
<dbReference type="InterPro" id="IPR004547">
    <property type="entry name" value="Glucosamine6P_isomerase"/>
</dbReference>
<dbReference type="Gene3D" id="3.40.50.1360">
    <property type="match status" value="1"/>
</dbReference>
<dbReference type="NCBIfam" id="NF001684">
    <property type="entry name" value="PRK00443.1-4"/>
    <property type="match status" value="1"/>
</dbReference>
<organism evidence="4 5">
    <name type="scientific">Pontimonas salivibrio</name>
    <dbReference type="NCBI Taxonomy" id="1159327"/>
    <lineage>
        <taxon>Bacteria</taxon>
        <taxon>Bacillati</taxon>
        <taxon>Actinomycetota</taxon>
        <taxon>Actinomycetes</taxon>
        <taxon>Micrococcales</taxon>
        <taxon>Microbacteriaceae</taxon>
        <taxon>Pontimonas</taxon>
    </lineage>
</organism>
<dbReference type="SUPFAM" id="SSF100950">
    <property type="entry name" value="NagB/RpiA/CoA transferase-like"/>
    <property type="match status" value="1"/>
</dbReference>
<protein>
    <submittedName>
        <fullName evidence="4">Glucosamine-6-phosphate deaminase</fullName>
        <ecNumber evidence="4">3.5.99.6</ecNumber>
    </submittedName>
</protein>
<keyword evidence="1 4" id="KW-0378">Hydrolase</keyword>
<dbReference type="AlphaFoldDB" id="A0A2L2BP70"/>
<sequence>MTEVVVVDSPDSASALAAELILSKVRTKPALRLGVATGATPVSLYRQMAVLAKQFGIDLGELQAYALDEYVGLEPGSPQSFRHFLEEHFIEVLGLDPNCLVVPSGDVATIATAGDHFEKAILDTGGIDCQILGIGSNGHIGFNEPGSSLGSRTRVKTLTENTRRDNGAYFSQPEDVPVHCISQGIGTILEARSLVMLAFGDKKAEAVASAVEGPISASCPASAIQLHPHATVILDEGAASRLEQLRYYKFVWENKPDWQSWRLS</sequence>
<dbReference type="OrthoDB" id="9791139at2"/>
<keyword evidence="5" id="KW-1185">Reference proteome</keyword>
<proteinExistence type="predicted"/>
<evidence type="ECO:0000256" key="1">
    <source>
        <dbReference type="ARBA" id="ARBA00022801"/>
    </source>
</evidence>
<feature type="domain" description="Glucosamine/galactosamine-6-phosphate isomerase" evidence="3">
    <location>
        <begin position="13"/>
        <end position="226"/>
    </location>
</feature>
<dbReference type="CDD" id="cd01399">
    <property type="entry name" value="GlcN6P_deaminase"/>
    <property type="match status" value="1"/>
</dbReference>
<dbReference type="GO" id="GO:0006046">
    <property type="term" value="P:N-acetylglucosamine catabolic process"/>
    <property type="evidence" value="ECO:0007669"/>
    <property type="project" value="TreeGrafter"/>
</dbReference>
<dbReference type="GO" id="GO:0005737">
    <property type="term" value="C:cytoplasm"/>
    <property type="evidence" value="ECO:0007669"/>
    <property type="project" value="TreeGrafter"/>
</dbReference>
<dbReference type="KEGG" id="psai:C3B54_11468"/>
<dbReference type="EMBL" id="CP026923">
    <property type="protein sequence ID" value="AVG23461.1"/>
    <property type="molecule type" value="Genomic_DNA"/>
</dbReference>
<dbReference type="GO" id="GO:0006043">
    <property type="term" value="P:glucosamine catabolic process"/>
    <property type="evidence" value="ECO:0007669"/>
    <property type="project" value="TreeGrafter"/>
</dbReference>
<reference evidence="4 5" key="1">
    <citation type="submission" date="2018-02" db="EMBL/GenBank/DDBJ databases">
        <title>Complete genome of the streamlined marine actinobacterium Pontimonas salivibrio CL-TW6 adapted to coastal planktonic lifestype.</title>
        <authorList>
            <person name="Cho B.C."/>
            <person name="Hardies S.C."/>
            <person name="Jang G.I."/>
            <person name="Hwang C.Y."/>
        </authorList>
    </citation>
    <scope>NUCLEOTIDE SEQUENCE [LARGE SCALE GENOMIC DNA]</scope>
    <source>
        <strain evidence="4 5">CL-TW6</strain>
    </source>
</reference>
<dbReference type="GO" id="GO:0005975">
    <property type="term" value="P:carbohydrate metabolic process"/>
    <property type="evidence" value="ECO:0007669"/>
    <property type="project" value="InterPro"/>
</dbReference>
<name>A0A2L2BP70_9MICO</name>
<dbReference type="InterPro" id="IPR006148">
    <property type="entry name" value="Glc/Gal-6P_isomerase"/>
</dbReference>
<evidence type="ECO:0000259" key="3">
    <source>
        <dbReference type="Pfam" id="PF01182"/>
    </source>
</evidence>
<evidence type="ECO:0000313" key="5">
    <source>
        <dbReference type="Proteomes" id="UP000243077"/>
    </source>
</evidence>
<evidence type="ECO:0000313" key="4">
    <source>
        <dbReference type="EMBL" id="AVG23461.1"/>
    </source>
</evidence>
<gene>
    <name evidence="4" type="ORF">C3B54_11468</name>
</gene>
<dbReference type="Pfam" id="PF01182">
    <property type="entry name" value="Glucosamine_iso"/>
    <property type="match status" value="1"/>
</dbReference>
<keyword evidence="2" id="KW-0119">Carbohydrate metabolism</keyword>
<dbReference type="RefSeq" id="WP_104913070.1">
    <property type="nucleotide sequence ID" value="NZ_CP026923.1"/>
</dbReference>
<dbReference type="PANTHER" id="PTHR11280">
    <property type="entry name" value="GLUCOSAMINE-6-PHOSPHATE ISOMERASE"/>
    <property type="match status" value="1"/>
</dbReference>
<dbReference type="GO" id="GO:0004342">
    <property type="term" value="F:glucosamine-6-phosphate deaminase activity"/>
    <property type="evidence" value="ECO:0007669"/>
    <property type="project" value="UniProtKB-EC"/>
</dbReference>
<dbReference type="GO" id="GO:0042802">
    <property type="term" value="F:identical protein binding"/>
    <property type="evidence" value="ECO:0007669"/>
    <property type="project" value="TreeGrafter"/>
</dbReference>
<dbReference type="InterPro" id="IPR037171">
    <property type="entry name" value="NagB/RpiA_transferase-like"/>
</dbReference>